<reference evidence="8 9" key="1">
    <citation type="submission" date="2017-01" db="EMBL/GenBank/DDBJ databases">
        <authorList>
            <consortium name="Urmite Genomes"/>
        </authorList>
    </citation>
    <scope>NUCLEOTIDE SEQUENCE [LARGE SCALE GENOMIC DNA]</scope>
    <source>
        <strain evidence="8 9">AB57</strain>
    </source>
</reference>
<evidence type="ECO:0000256" key="6">
    <source>
        <dbReference type="ARBA" id="ARBA00029799"/>
    </source>
</evidence>
<comment type="pathway">
    <text evidence="1">Carbohydrate degradation; glycolysis; D-glyceraldehyde 3-phosphate and glycerone phosphate from D-glucose: step 4/4.</text>
</comment>
<dbReference type="Pfam" id="PF00274">
    <property type="entry name" value="Glycolytic"/>
    <property type="match status" value="1"/>
</dbReference>
<dbReference type="EMBL" id="FUFA01000002">
    <property type="protein sequence ID" value="SPM33620.1"/>
    <property type="molecule type" value="Genomic_DNA"/>
</dbReference>
<dbReference type="InterPro" id="IPR000741">
    <property type="entry name" value="FBA_I"/>
</dbReference>
<dbReference type="GO" id="GO:0006096">
    <property type="term" value="P:glycolytic process"/>
    <property type="evidence" value="ECO:0007669"/>
    <property type="project" value="UniProtKB-UniPathway"/>
</dbReference>
<dbReference type="NCBIfam" id="NF003784">
    <property type="entry name" value="PRK05377.1"/>
    <property type="match status" value="1"/>
</dbReference>
<dbReference type="STRING" id="1841860.GCA_900157375_01425"/>
<evidence type="ECO:0000256" key="5">
    <source>
        <dbReference type="ARBA" id="ARBA00023239"/>
    </source>
</evidence>
<dbReference type="UniPathway" id="UPA00109">
    <property type="reaction ID" value="UER00183"/>
</dbReference>
<proteinExistence type="inferred from homology"/>
<protein>
    <recommendedName>
        <fullName evidence="3">fructose-bisphosphate aldolase</fullName>
        <ecNumber evidence="3">4.1.2.13</ecNumber>
    </recommendedName>
    <alternativeName>
        <fullName evidence="6">Fructose-bisphosphate aldolase class I</fullName>
    </alternativeName>
</protein>
<name>A0A2U3NQ40_9MYCO</name>
<dbReference type="Proteomes" id="UP000240988">
    <property type="component" value="Unassembled WGS sequence"/>
</dbReference>
<evidence type="ECO:0000313" key="8">
    <source>
        <dbReference type="EMBL" id="SPM33620.1"/>
    </source>
</evidence>
<accession>A0A2U3NQ40</accession>
<dbReference type="SUPFAM" id="SSF51569">
    <property type="entry name" value="Aldolase"/>
    <property type="match status" value="1"/>
</dbReference>
<evidence type="ECO:0000256" key="4">
    <source>
        <dbReference type="ARBA" id="ARBA00023152"/>
    </source>
</evidence>
<dbReference type="EC" id="4.1.2.13" evidence="3"/>
<organism evidence="8 9">
    <name type="scientific">Mycobacterium rhizamassiliense</name>
    <dbReference type="NCBI Taxonomy" id="1841860"/>
    <lineage>
        <taxon>Bacteria</taxon>
        <taxon>Bacillati</taxon>
        <taxon>Actinomycetota</taxon>
        <taxon>Actinomycetes</taxon>
        <taxon>Mycobacteriales</taxon>
        <taxon>Mycobacteriaceae</taxon>
        <taxon>Mycobacterium</taxon>
    </lineage>
</organism>
<dbReference type="AlphaFoldDB" id="A0A2U3NQ40"/>
<keyword evidence="9" id="KW-1185">Reference proteome</keyword>
<evidence type="ECO:0000256" key="3">
    <source>
        <dbReference type="ARBA" id="ARBA00013068"/>
    </source>
</evidence>
<comment type="similarity">
    <text evidence="2">Belongs to the class I fructose-bisphosphate aldolase family.</text>
</comment>
<dbReference type="GO" id="GO:0004332">
    <property type="term" value="F:fructose-bisphosphate aldolase activity"/>
    <property type="evidence" value="ECO:0007669"/>
    <property type="project" value="UniProtKB-EC"/>
</dbReference>
<evidence type="ECO:0000256" key="1">
    <source>
        <dbReference type="ARBA" id="ARBA00004714"/>
    </source>
</evidence>
<evidence type="ECO:0000313" key="9">
    <source>
        <dbReference type="Proteomes" id="UP000240988"/>
    </source>
</evidence>
<dbReference type="Gene3D" id="3.20.20.70">
    <property type="entry name" value="Aldolase class I"/>
    <property type="match status" value="1"/>
</dbReference>
<feature type="compositionally biased region" description="Basic and acidic residues" evidence="7">
    <location>
        <begin position="13"/>
        <end position="27"/>
    </location>
</feature>
<evidence type="ECO:0000256" key="2">
    <source>
        <dbReference type="ARBA" id="ARBA00010387"/>
    </source>
</evidence>
<dbReference type="PANTHER" id="PTHR11627">
    <property type="entry name" value="FRUCTOSE-BISPHOSPHATE ALDOLASE"/>
    <property type="match status" value="1"/>
</dbReference>
<sequence length="321" mass="35106">MRDAETQLAEPGGKPETRRQDDGRNAVNEEQRNIMASGRGFIAALDQSGGSSPKALKLYGIEEDAYDGDEQMFDLIHEMRARLITAPSFTGDKVIATILFEQTMDRTINGEDSAAFLWKQKHIVPFVKVDQGLGDAENGVQLMKPMTKLDALLDRAVDKGIFGTKMRSFIQEPNESGIKAIVDQQFEFADKIAARGLMPIIEPEVSIKSPDKPKADSLLVSALTAKLDGLPGDGQVMLKLTLPDEDNLYASLIDHPRVLRVVALSGGYSMMESCTILSRNHGLIASFSRALTEGLTAQQSEAEFDEKLGTNIKEIYAASIT</sequence>
<feature type="region of interest" description="Disordered" evidence="7">
    <location>
        <begin position="1"/>
        <end position="27"/>
    </location>
</feature>
<evidence type="ECO:0000256" key="7">
    <source>
        <dbReference type="SAM" id="MobiDB-lite"/>
    </source>
</evidence>
<gene>
    <name evidence="8" type="ORF">MRAB57_1424</name>
</gene>
<dbReference type="InterPro" id="IPR013785">
    <property type="entry name" value="Aldolase_TIM"/>
</dbReference>
<keyword evidence="4" id="KW-0324">Glycolysis</keyword>
<keyword evidence="5" id="KW-0456">Lyase</keyword>